<name>A0A517TXN9_9BACT</name>
<evidence type="ECO:0000313" key="2">
    <source>
        <dbReference type="EMBL" id="QDT73121.1"/>
    </source>
</evidence>
<dbReference type="RefSeq" id="WP_145432613.1">
    <property type="nucleotide sequence ID" value="NZ_CP036339.1"/>
</dbReference>
<accession>A0A517TXN9</accession>
<dbReference type="AlphaFoldDB" id="A0A517TXN9"/>
<organism evidence="2 3">
    <name type="scientific">Lacipirellula limnantheis</name>
    <dbReference type="NCBI Taxonomy" id="2528024"/>
    <lineage>
        <taxon>Bacteria</taxon>
        <taxon>Pseudomonadati</taxon>
        <taxon>Planctomycetota</taxon>
        <taxon>Planctomycetia</taxon>
        <taxon>Pirellulales</taxon>
        <taxon>Lacipirellulaceae</taxon>
        <taxon>Lacipirellula</taxon>
    </lineage>
</organism>
<feature type="region of interest" description="Disordered" evidence="1">
    <location>
        <begin position="104"/>
        <end position="139"/>
    </location>
</feature>
<dbReference type="EMBL" id="CP036339">
    <property type="protein sequence ID" value="QDT73121.1"/>
    <property type="molecule type" value="Genomic_DNA"/>
</dbReference>
<dbReference type="OrthoDB" id="9761789at2"/>
<dbReference type="Proteomes" id="UP000317909">
    <property type="component" value="Chromosome"/>
</dbReference>
<dbReference type="KEGG" id="llh:I41_23100"/>
<proteinExistence type="predicted"/>
<protein>
    <recommendedName>
        <fullName evidence="4">Alpha-galactosidase</fullName>
    </recommendedName>
</protein>
<evidence type="ECO:0008006" key="4">
    <source>
        <dbReference type="Google" id="ProtNLM"/>
    </source>
</evidence>
<evidence type="ECO:0000313" key="3">
    <source>
        <dbReference type="Proteomes" id="UP000317909"/>
    </source>
</evidence>
<keyword evidence="3" id="KW-1185">Reference proteome</keyword>
<evidence type="ECO:0000256" key="1">
    <source>
        <dbReference type="SAM" id="MobiDB-lite"/>
    </source>
</evidence>
<sequence>MAPPPLLFCEHDWLLSDKPLAAGIYRDEQSRDLILDNGLIRRTIRLSPYAATIALDDHRTGASLLRSVRPEALVTVDGQPWRIGGAAGQENHAYLMADAADRLSDEPPARTGAPGPTSDGATPSAGDQGRSPFTLTGFTTSDIHTPFAWKRTRHAEEHPWPPKGAAVVLHFEGVDAAVKGVSVDVRYEIYAGIPVICKCLTITNSSPRSIRIDSLTTELLAAVEGESIVDEKPEGTWQRPPIDVLSDYMFHGMDPRSANRVAQWEADPLYQTQVNYALKTPCLLACRAPTGPGVDVAPGASLESFRVFLVLQDSSDRERQGLTLRRTWRTLAPWTTENPLMMHVRDSERTSFRAAVDQCAEVGFEMIIYTFGSGLNMEDTTPAYVAKIREDVEYAHARGVQVGGYSLFSSRQIDEHNDVINPETGRTGGAIFGNAPCFGSEWGRQYEARIKEFLENTDLDLLEHDGPYPGDLCASTNHPGHRGLEDSQWTQWQTSKNLYSWCRARGIYVNQPDYYFLSGGSKTGMGYRETNWSLPRAQQLIHARQNIYDGTWTKTPSMGWMFVPLTEYHGGGAAATIEPLDEHRDDYERHLVNCLSAGVQACLRGPRLYDTPATQQMVSRWVAWFKQHRAILESDVIHGRRPDGRDVDFLVHVNHRLPERGLAVFHNPLEVALTRKIRLPLYYTGLVDRARVRGVDDATQTIRLDGQGQGIVDVTVPAKGMTYLVIERAE</sequence>
<gene>
    <name evidence="2" type="ORF">I41_23100</name>
</gene>
<reference evidence="2 3" key="1">
    <citation type="submission" date="2019-02" db="EMBL/GenBank/DDBJ databases">
        <title>Deep-cultivation of Planctomycetes and their phenomic and genomic characterization uncovers novel biology.</title>
        <authorList>
            <person name="Wiegand S."/>
            <person name="Jogler M."/>
            <person name="Boedeker C."/>
            <person name="Pinto D."/>
            <person name="Vollmers J."/>
            <person name="Rivas-Marin E."/>
            <person name="Kohn T."/>
            <person name="Peeters S.H."/>
            <person name="Heuer A."/>
            <person name="Rast P."/>
            <person name="Oberbeckmann S."/>
            <person name="Bunk B."/>
            <person name="Jeske O."/>
            <person name="Meyerdierks A."/>
            <person name="Storesund J.E."/>
            <person name="Kallscheuer N."/>
            <person name="Luecker S."/>
            <person name="Lage O.M."/>
            <person name="Pohl T."/>
            <person name="Merkel B.J."/>
            <person name="Hornburger P."/>
            <person name="Mueller R.-W."/>
            <person name="Bruemmer F."/>
            <person name="Labrenz M."/>
            <person name="Spormann A.M."/>
            <person name="Op den Camp H."/>
            <person name="Overmann J."/>
            <person name="Amann R."/>
            <person name="Jetten M.S.M."/>
            <person name="Mascher T."/>
            <person name="Medema M.H."/>
            <person name="Devos D.P."/>
            <person name="Kaster A.-K."/>
            <person name="Ovreas L."/>
            <person name="Rohde M."/>
            <person name="Galperin M.Y."/>
            <person name="Jogler C."/>
        </authorList>
    </citation>
    <scope>NUCLEOTIDE SEQUENCE [LARGE SCALE GENOMIC DNA]</scope>
    <source>
        <strain evidence="2 3">I41</strain>
    </source>
</reference>